<sequence length="653" mass="71166">MLITLLQEWRPNGSFGDRDYDQSFGNYYGADRYDFDTDTLQVVFTAFPAGGSYTQETSTGEAPPENLSLATDFEFHFTVQGPTRTGYFHDGVGGFTTDPHTIVATATVTDNKCFGAAGGIVELELSADSPAGIYTYSWSDGATTADRDQLVAGNYTVTIRHESGAQLLLPVTVGQNTRIEVVIDKTDQLVTLRVSGGTAPYTYAWDDDPAQTTNTRSDLADGTYACTITDSLGCQTTVVVGASEFRYYFVRNPIALPLDAGDDYRADPSTLPGLTFACQVLVERDYLSGVFEPVGTELEQPADRAGRTTFQVQELLAPELAYHVPPATGPVGERATALFRRFYLRHAQLSGEPPVRSVATDLVQHYALLGGLSSAEAAARTWFNSYQPGRFPFLTWDANDKAVFADQPEFLYFQSLAATAQISCRFRLNFTDGSSQVGTMHRVLDVARFEVFCFGVGYAQLVAAQLTPASSRLLVDWQVDIVDGEGNGLSETRRYVLDRRVKPFRRYLLYANSLGGMNTFVATGEAQHDAELSGEQVELTRSLAYDPLVGDTAVLERELKPVLKLASGVALGSAAMLALQELLLSRRVLLLNSGRWLAGYLKTKTVNLLDDGKTVPTLEVEFVLPIEQQFTPYLPPTPAGTTPAAVGPESGRL</sequence>
<dbReference type="InterPro" id="IPR025667">
    <property type="entry name" value="SprB_repeat"/>
</dbReference>
<feature type="region of interest" description="Disordered" evidence="1">
    <location>
        <begin position="634"/>
        <end position="653"/>
    </location>
</feature>
<name>A0A246FJX7_9BACT</name>
<dbReference type="OrthoDB" id="1488462at2"/>
<comment type="caution">
    <text evidence="2">The sequence shown here is derived from an EMBL/GenBank/DDBJ whole genome shotgun (WGS) entry which is preliminary data.</text>
</comment>
<dbReference type="Pfam" id="PF13573">
    <property type="entry name" value="SprB"/>
    <property type="match status" value="2"/>
</dbReference>
<dbReference type="Gene3D" id="2.60.40.740">
    <property type="match status" value="1"/>
</dbReference>
<dbReference type="EMBL" id="NIRR01000018">
    <property type="protein sequence ID" value="OWP62875.1"/>
    <property type="molecule type" value="Genomic_DNA"/>
</dbReference>
<evidence type="ECO:0000313" key="3">
    <source>
        <dbReference type="Proteomes" id="UP000197277"/>
    </source>
</evidence>
<feature type="compositionally biased region" description="Low complexity" evidence="1">
    <location>
        <begin position="639"/>
        <end position="653"/>
    </location>
</feature>
<gene>
    <name evidence="2" type="ORF">CDA63_11700</name>
</gene>
<evidence type="ECO:0000256" key="1">
    <source>
        <dbReference type="SAM" id="MobiDB-lite"/>
    </source>
</evidence>
<protein>
    <recommendedName>
        <fullName evidence="4">Ig-like domain-containing protein</fullName>
    </recommendedName>
</protein>
<dbReference type="RefSeq" id="WP_088464638.1">
    <property type="nucleotide sequence ID" value="NZ_NIRR01000018.1"/>
</dbReference>
<evidence type="ECO:0000313" key="2">
    <source>
        <dbReference type="EMBL" id="OWP62875.1"/>
    </source>
</evidence>
<organism evidence="2 3">
    <name type="scientific">Hymenobacter amundsenii</name>
    <dbReference type="NCBI Taxonomy" id="2006685"/>
    <lineage>
        <taxon>Bacteria</taxon>
        <taxon>Pseudomonadati</taxon>
        <taxon>Bacteroidota</taxon>
        <taxon>Cytophagia</taxon>
        <taxon>Cytophagales</taxon>
        <taxon>Hymenobacteraceae</taxon>
        <taxon>Hymenobacter</taxon>
    </lineage>
</organism>
<keyword evidence="3" id="KW-1185">Reference proteome</keyword>
<accession>A0A246FJX7</accession>
<evidence type="ECO:0008006" key="4">
    <source>
        <dbReference type="Google" id="ProtNLM"/>
    </source>
</evidence>
<dbReference type="AlphaFoldDB" id="A0A246FJX7"/>
<proteinExistence type="predicted"/>
<dbReference type="Proteomes" id="UP000197277">
    <property type="component" value="Unassembled WGS sequence"/>
</dbReference>
<reference evidence="2 3" key="1">
    <citation type="submission" date="2017-06" db="EMBL/GenBank/DDBJ databases">
        <title>Hymenobacter amundsenii sp. nov. isolated from regoliths in Antarctica.</title>
        <authorList>
            <person name="Sedlacek I."/>
            <person name="Kralova S."/>
            <person name="Pantucek R."/>
            <person name="Svec P."/>
            <person name="Holochova P."/>
            <person name="Stankova E."/>
            <person name="Vrbovska V."/>
            <person name="Busse H.-J."/>
        </authorList>
    </citation>
    <scope>NUCLEOTIDE SEQUENCE [LARGE SCALE GENOMIC DNA]</scope>
    <source>
        <strain evidence="2 3">CCM 8682</strain>
    </source>
</reference>